<dbReference type="InterPro" id="IPR036217">
    <property type="entry name" value="MethylDNA_cys_MeTrfase_DNAb"/>
</dbReference>
<dbReference type="EMBL" id="CP022987">
    <property type="protein sequence ID" value="QAA95070.1"/>
    <property type="molecule type" value="Genomic_DNA"/>
</dbReference>
<dbReference type="GO" id="GO:0003908">
    <property type="term" value="F:methylated-DNA-[protein]-cysteine S-methyltransferase activity"/>
    <property type="evidence" value="ECO:0007669"/>
    <property type="project" value="UniProtKB-EC"/>
</dbReference>
<dbReference type="GO" id="GO:0032259">
    <property type="term" value="P:methylation"/>
    <property type="evidence" value="ECO:0007669"/>
    <property type="project" value="UniProtKB-KW"/>
</dbReference>
<reference evidence="10 11" key="1">
    <citation type="submission" date="2017-08" db="EMBL/GenBank/DDBJ databases">
        <authorList>
            <person name="Park S.-J."/>
            <person name="Kim H."/>
        </authorList>
    </citation>
    <scope>NUCLEOTIDE SEQUENCE [LARGE SCALE GENOMIC DNA]</scope>
    <source>
        <strain evidence="11">ye3</strain>
    </source>
</reference>
<protein>
    <recommendedName>
        <fullName evidence="3">methylated-DNA--[protein]-cysteine S-methyltransferase</fullName>
        <ecNumber evidence="3">2.1.1.63</ecNumber>
    </recommendedName>
</protein>
<organism evidence="10 11">
    <name type="scientific">Pollutimonas thiosulfatoxidans</name>
    <dbReference type="NCBI Taxonomy" id="2028345"/>
    <lineage>
        <taxon>Bacteria</taxon>
        <taxon>Pseudomonadati</taxon>
        <taxon>Pseudomonadota</taxon>
        <taxon>Betaproteobacteria</taxon>
        <taxon>Burkholderiales</taxon>
        <taxon>Alcaligenaceae</taxon>
        <taxon>Pollutimonas</taxon>
    </lineage>
</organism>
<dbReference type="PROSITE" id="PS00374">
    <property type="entry name" value="MGMT"/>
    <property type="match status" value="1"/>
</dbReference>
<keyword evidence="11" id="KW-1185">Reference proteome</keyword>
<evidence type="ECO:0000259" key="9">
    <source>
        <dbReference type="Pfam" id="PF01035"/>
    </source>
</evidence>
<evidence type="ECO:0000313" key="11">
    <source>
        <dbReference type="Proteomes" id="UP000283474"/>
    </source>
</evidence>
<dbReference type="SUPFAM" id="SSF46767">
    <property type="entry name" value="Methylated DNA-protein cysteine methyltransferase, C-terminal domain"/>
    <property type="match status" value="1"/>
</dbReference>
<dbReference type="InterPro" id="IPR001497">
    <property type="entry name" value="MethylDNA_cys_MeTrfase_AS"/>
</dbReference>
<evidence type="ECO:0000256" key="8">
    <source>
        <dbReference type="ARBA" id="ARBA00049348"/>
    </source>
</evidence>
<feature type="domain" description="Methylated-DNA-[protein]-cysteine S-methyltransferase DNA binding" evidence="9">
    <location>
        <begin position="104"/>
        <end position="183"/>
    </location>
</feature>
<evidence type="ECO:0000256" key="2">
    <source>
        <dbReference type="ARBA" id="ARBA00008711"/>
    </source>
</evidence>
<dbReference type="InterPro" id="IPR036388">
    <property type="entry name" value="WH-like_DNA-bd_sf"/>
</dbReference>
<dbReference type="RefSeq" id="WP_128356059.1">
    <property type="nucleotide sequence ID" value="NZ_CP022987.1"/>
</dbReference>
<evidence type="ECO:0000256" key="3">
    <source>
        <dbReference type="ARBA" id="ARBA00011918"/>
    </source>
</evidence>
<keyword evidence="4" id="KW-0489">Methyltransferase</keyword>
<dbReference type="KEGG" id="pus:CKA81_15280"/>
<name>A0A410GFK4_9BURK</name>
<evidence type="ECO:0000256" key="7">
    <source>
        <dbReference type="ARBA" id="ARBA00023204"/>
    </source>
</evidence>
<dbReference type="FunFam" id="1.10.10.10:FF:000214">
    <property type="entry name" value="Methylated-DNA--protein-cysteine methyltransferase"/>
    <property type="match status" value="1"/>
</dbReference>
<dbReference type="EC" id="2.1.1.63" evidence="3"/>
<dbReference type="GO" id="GO:0006281">
    <property type="term" value="P:DNA repair"/>
    <property type="evidence" value="ECO:0007669"/>
    <property type="project" value="UniProtKB-KW"/>
</dbReference>
<sequence length="198" mass="21361">METYTSPTLSLGFRTPGSLPGAIHYAIGDCDLGAILVARSPQGICAIFLDDDAQGLRAQLAQAFPAAALEEASQSLQTDLEQIIRLIHQQTVDAPIMLDIGGTAFQRQVWAALCDIPAGQTRTYTQLAESIGAPKAVRAVASACAANMLAMLIPCHRIVRSDGSLSGYRWGVQRKRAQLLRERSGHRHTLGLIFHDAR</sequence>
<accession>A0A410GFK4</accession>
<comment type="catalytic activity">
    <reaction evidence="1">
        <text>a 4-O-methyl-thymidine in DNA + L-cysteinyl-[protein] = a thymidine in DNA + S-methyl-L-cysteinyl-[protein]</text>
        <dbReference type="Rhea" id="RHEA:53428"/>
        <dbReference type="Rhea" id="RHEA-COMP:10131"/>
        <dbReference type="Rhea" id="RHEA-COMP:10132"/>
        <dbReference type="Rhea" id="RHEA-COMP:13555"/>
        <dbReference type="Rhea" id="RHEA-COMP:13556"/>
        <dbReference type="ChEBI" id="CHEBI:29950"/>
        <dbReference type="ChEBI" id="CHEBI:82612"/>
        <dbReference type="ChEBI" id="CHEBI:137386"/>
        <dbReference type="ChEBI" id="CHEBI:137387"/>
        <dbReference type="EC" id="2.1.1.63"/>
    </reaction>
</comment>
<dbReference type="SUPFAM" id="SSF53155">
    <property type="entry name" value="Methylated DNA-protein cysteine methyltransferase domain"/>
    <property type="match status" value="1"/>
</dbReference>
<dbReference type="InterPro" id="IPR014048">
    <property type="entry name" value="MethylDNA_cys_MeTrfase_DNA-bd"/>
</dbReference>
<evidence type="ECO:0000313" key="10">
    <source>
        <dbReference type="EMBL" id="QAA95070.1"/>
    </source>
</evidence>
<comment type="similarity">
    <text evidence="2">Belongs to the MGMT family.</text>
</comment>
<dbReference type="Proteomes" id="UP000283474">
    <property type="component" value="Chromosome"/>
</dbReference>
<dbReference type="OrthoDB" id="9802228at2"/>
<gene>
    <name evidence="10" type="ORF">CKA81_15280</name>
</gene>
<dbReference type="AlphaFoldDB" id="A0A410GFK4"/>
<keyword evidence="6" id="KW-0227">DNA damage</keyword>
<keyword evidence="7" id="KW-0234">DNA repair</keyword>
<dbReference type="PANTHER" id="PTHR10815">
    <property type="entry name" value="METHYLATED-DNA--PROTEIN-CYSTEINE METHYLTRANSFERASE"/>
    <property type="match status" value="1"/>
</dbReference>
<dbReference type="CDD" id="cd06445">
    <property type="entry name" value="ATase"/>
    <property type="match status" value="1"/>
</dbReference>
<evidence type="ECO:0000256" key="5">
    <source>
        <dbReference type="ARBA" id="ARBA00022679"/>
    </source>
</evidence>
<evidence type="ECO:0000256" key="4">
    <source>
        <dbReference type="ARBA" id="ARBA00022603"/>
    </source>
</evidence>
<evidence type="ECO:0000256" key="6">
    <source>
        <dbReference type="ARBA" id="ARBA00022763"/>
    </source>
</evidence>
<keyword evidence="5" id="KW-0808">Transferase</keyword>
<dbReference type="Gene3D" id="3.30.160.70">
    <property type="entry name" value="Methylated DNA-protein cysteine methyltransferase domain"/>
    <property type="match status" value="1"/>
</dbReference>
<dbReference type="InterPro" id="IPR036631">
    <property type="entry name" value="MGMT_N_sf"/>
</dbReference>
<dbReference type="NCBIfam" id="TIGR00589">
    <property type="entry name" value="ogt"/>
    <property type="match status" value="1"/>
</dbReference>
<proteinExistence type="inferred from homology"/>
<evidence type="ECO:0000256" key="1">
    <source>
        <dbReference type="ARBA" id="ARBA00001286"/>
    </source>
</evidence>
<comment type="catalytic activity">
    <reaction evidence="8">
        <text>a 6-O-methyl-2'-deoxyguanosine in DNA + L-cysteinyl-[protein] = S-methyl-L-cysteinyl-[protein] + a 2'-deoxyguanosine in DNA</text>
        <dbReference type="Rhea" id="RHEA:24000"/>
        <dbReference type="Rhea" id="RHEA-COMP:10131"/>
        <dbReference type="Rhea" id="RHEA-COMP:10132"/>
        <dbReference type="Rhea" id="RHEA-COMP:11367"/>
        <dbReference type="Rhea" id="RHEA-COMP:11368"/>
        <dbReference type="ChEBI" id="CHEBI:29950"/>
        <dbReference type="ChEBI" id="CHEBI:82612"/>
        <dbReference type="ChEBI" id="CHEBI:85445"/>
        <dbReference type="ChEBI" id="CHEBI:85448"/>
        <dbReference type="EC" id="2.1.1.63"/>
    </reaction>
</comment>
<dbReference type="PANTHER" id="PTHR10815:SF14">
    <property type="entry name" value="BIFUNCTIONAL TRANSCRIPTIONAL ACTIVATOR_DNA REPAIR ENZYME ADA"/>
    <property type="match status" value="1"/>
</dbReference>
<dbReference type="Pfam" id="PF01035">
    <property type="entry name" value="DNA_binding_1"/>
    <property type="match status" value="1"/>
</dbReference>
<dbReference type="Gene3D" id="1.10.10.10">
    <property type="entry name" value="Winged helix-like DNA-binding domain superfamily/Winged helix DNA-binding domain"/>
    <property type="match status" value="1"/>
</dbReference>